<accession>A0A3B6N4J8</accession>
<feature type="domain" description="F-box" evidence="2">
    <location>
        <begin position="359"/>
        <end position="395"/>
    </location>
</feature>
<dbReference type="Gene3D" id="1.20.1280.50">
    <property type="match status" value="2"/>
</dbReference>
<dbReference type="AlphaFoldDB" id="A0A3B6N4J8"/>
<dbReference type="OMA" id="HWSNFAV"/>
<dbReference type="InterPro" id="IPR053197">
    <property type="entry name" value="F-box_SCFL_complex_component"/>
</dbReference>
<dbReference type="STRING" id="4565.A0A3B6N4J8"/>
<dbReference type="InterPro" id="IPR032675">
    <property type="entry name" value="LRR_dom_sf"/>
</dbReference>
<feature type="compositionally biased region" description="Basic and acidic residues" evidence="1">
    <location>
        <begin position="1"/>
        <end position="15"/>
    </location>
</feature>
<dbReference type="Gene3D" id="3.80.10.10">
    <property type="entry name" value="Ribonuclease Inhibitor"/>
    <property type="match status" value="2"/>
</dbReference>
<dbReference type="InterPro" id="IPR036047">
    <property type="entry name" value="F-box-like_dom_sf"/>
</dbReference>
<keyword evidence="4" id="KW-1185">Reference proteome</keyword>
<dbReference type="SMR" id="A0A3B6N4J8"/>
<dbReference type="Gramene" id="TraesCLE_scaffold_075389_01G000100.1">
    <property type="protein sequence ID" value="TraesCLE_scaffold_075389_01G000100.1"/>
    <property type="gene ID" value="TraesCLE_scaffold_075389_01G000100"/>
</dbReference>
<dbReference type="InterPro" id="IPR053781">
    <property type="entry name" value="F-box_AtFBL13-like"/>
</dbReference>
<protein>
    <recommendedName>
        <fullName evidence="2">F-box domain-containing protein</fullName>
    </recommendedName>
</protein>
<evidence type="ECO:0000313" key="3">
    <source>
        <dbReference type="EnsemblPlants" id="TraesCS5D02G566400.1"/>
    </source>
</evidence>
<dbReference type="PANTHER" id="PTHR34223:SF48">
    <property type="entry name" value="F-BOX DOMAIN-CONTAINING PROTEIN"/>
    <property type="match status" value="1"/>
</dbReference>
<evidence type="ECO:0000259" key="2">
    <source>
        <dbReference type="PROSITE" id="PS50181"/>
    </source>
</evidence>
<reference evidence="3" key="2">
    <citation type="submission" date="2018-10" db="UniProtKB">
        <authorList>
            <consortium name="EnsemblPlants"/>
        </authorList>
    </citation>
    <scope>IDENTIFICATION</scope>
</reference>
<evidence type="ECO:0000313" key="4">
    <source>
        <dbReference type="Proteomes" id="UP000019116"/>
    </source>
</evidence>
<dbReference type="Pfam" id="PF00646">
    <property type="entry name" value="F-box"/>
    <property type="match status" value="2"/>
</dbReference>
<proteinExistence type="predicted"/>
<dbReference type="PANTHER" id="PTHR34223">
    <property type="entry name" value="OS11G0201299 PROTEIN"/>
    <property type="match status" value="1"/>
</dbReference>
<dbReference type="Gramene" id="TraesCS5D03G1203100.1">
    <property type="protein sequence ID" value="TraesCS5D03G1203100.1.CDS"/>
    <property type="gene ID" value="TraesCS5D03G1203100"/>
</dbReference>
<name>A0A3B6N4J8_WHEAT</name>
<dbReference type="SUPFAM" id="SSF52047">
    <property type="entry name" value="RNI-like"/>
    <property type="match status" value="2"/>
</dbReference>
<evidence type="ECO:0000256" key="1">
    <source>
        <dbReference type="SAM" id="MobiDB-lite"/>
    </source>
</evidence>
<dbReference type="Gramene" id="TraesCS5D02G566400.1">
    <property type="protein sequence ID" value="TraesCS5D02G566400.1"/>
    <property type="gene ID" value="TraesCS5D02G566400"/>
</dbReference>
<sequence>MLGAAEPKRPCHADDGGAGDAGDDRLSALPDDLLRAILSRLKARQTVQTCALAARWRHLWRAVPCLDINERDFTTNLLRGHEFTLLEDFRLHGATVTIGDHWLRHEIGRDAWPRGLRRLRLSNVELQLADLASHISSSRCPALEEARLEKCWFLLTSNIKIASSSLKKLVVHGEYIMDEFEVFKLVIDAPALVSLRLGGRDDQLGILGALSNVTTLHWSNFAVTFKNLRTLFLGVCRISDDFLGLQQYLWNSPNLQRLTMRHCKVLDFQPTKEVMERHQSYSKDLEHFKCKKLRLCDSDPSVHLLVNHGGGGAATPSRLVVSPSYVAQQSRTADMLESTDASAEPKRPHHEDDGGDAGDDRLSALPDDLLHAILSHLKAQQTVQTCVLSTRWRHLWRAVPCLDIDRADVRAVHGFDGFTANLLRRHDFTSLEDLRLHGATAVVGDRWLRGDIGRDTWPHGLKRLHLSGLELQLNDLASHISSSRCPALEDLQLNMCFHLLTSNAKIISSSLKKLTIVDGEHTVEDHEVFKLFIEAPALVSLRLAGEEFEHILDTTQPHTMPSLVDASIHLPWIYQSYQNIKEQLYILVTMSNVTTLRLSHFAVTLLFLGSHEDLAVFKFDNLTSFSLDGCRINDDFLRLHQYLYNSPNLQKLTLRHCKSTKEVMKRRQSYSKDLAHFNCNNLRLTEIIHRDGDASVDPLVKFFRGMRRNLPNNKVKLISLKRKKNITKLTMAD</sequence>
<dbReference type="SUPFAM" id="SSF81383">
    <property type="entry name" value="F-box domain"/>
    <property type="match status" value="2"/>
</dbReference>
<dbReference type="EnsemblPlants" id="TraesCS5D02G566400.1">
    <property type="protein sequence ID" value="TraesCS5D02G566400.1"/>
    <property type="gene ID" value="TraesCS5D02G566400"/>
</dbReference>
<reference evidence="3" key="1">
    <citation type="submission" date="2018-08" db="EMBL/GenBank/DDBJ databases">
        <authorList>
            <person name="Rossello M."/>
        </authorList>
    </citation>
    <scope>NUCLEOTIDE SEQUENCE [LARGE SCALE GENOMIC DNA]</scope>
    <source>
        <strain evidence="3">cv. Chinese Spring</strain>
    </source>
</reference>
<dbReference type="CDD" id="cd22160">
    <property type="entry name" value="F-box_AtFBL13-like"/>
    <property type="match status" value="1"/>
</dbReference>
<feature type="region of interest" description="Disordered" evidence="1">
    <location>
        <begin position="1"/>
        <end position="22"/>
    </location>
</feature>
<dbReference type="Proteomes" id="UP000019116">
    <property type="component" value="Chromosome 5D"/>
</dbReference>
<feature type="compositionally biased region" description="Basic and acidic residues" evidence="1">
    <location>
        <begin position="343"/>
        <end position="361"/>
    </location>
</feature>
<dbReference type="PROSITE" id="PS50181">
    <property type="entry name" value="FBOX"/>
    <property type="match status" value="1"/>
</dbReference>
<dbReference type="InterPro" id="IPR001810">
    <property type="entry name" value="F-box_dom"/>
</dbReference>
<feature type="region of interest" description="Disordered" evidence="1">
    <location>
        <begin position="332"/>
        <end position="361"/>
    </location>
</feature>
<dbReference type="Gramene" id="TraesWEE_scaffold_134850_01G000100.1">
    <property type="protein sequence ID" value="TraesWEE_scaffold_134850_01G000100.1"/>
    <property type="gene ID" value="TraesWEE_scaffold_134850_01G000100"/>
</dbReference>
<dbReference type="Gramene" id="TraesCAD_scaffold_079340_01G000200.1">
    <property type="protein sequence ID" value="TraesCAD_scaffold_079340_01G000200.1"/>
    <property type="gene ID" value="TraesCAD_scaffold_079340_01G000200"/>
</dbReference>
<dbReference type="Gramene" id="TraesROB_scaffold_082483_01G000100.1">
    <property type="protein sequence ID" value="TraesROB_scaffold_082483_01G000100.1"/>
    <property type="gene ID" value="TraesROB_scaffold_082483_01G000100"/>
</dbReference>
<organism evidence="3">
    <name type="scientific">Triticum aestivum</name>
    <name type="common">Wheat</name>
    <dbReference type="NCBI Taxonomy" id="4565"/>
    <lineage>
        <taxon>Eukaryota</taxon>
        <taxon>Viridiplantae</taxon>
        <taxon>Streptophyta</taxon>
        <taxon>Embryophyta</taxon>
        <taxon>Tracheophyta</taxon>
        <taxon>Spermatophyta</taxon>
        <taxon>Magnoliopsida</taxon>
        <taxon>Liliopsida</taxon>
        <taxon>Poales</taxon>
        <taxon>Poaceae</taxon>
        <taxon>BOP clade</taxon>
        <taxon>Pooideae</taxon>
        <taxon>Triticodae</taxon>
        <taxon>Triticeae</taxon>
        <taxon>Triticinae</taxon>
        <taxon>Triticum</taxon>
    </lineage>
</organism>
<dbReference type="SMART" id="SM00256">
    <property type="entry name" value="FBOX"/>
    <property type="match status" value="2"/>
</dbReference>